<protein>
    <recommendedName>
        <fullName evidence="2">Ferritin-like domain-containing protein</fullName>
    </recommendedName>
</protein>
<sequence length="226" mass="24517">MTASANPEEHSQFFDPDQADENTLGKATAPQAGFVGYATLAAVGRIGKDSTMCPNVAQSLQLAKMVSTACQAMEKLDEWAQKNGEELQGIIAAFYGNVNDLESRLRPKDWWERLVKSYVTIGLFADLAKEVGGGTDLELAHPAMTDFGYANFAQPLLKSYVASHPNEAARLSLWGRRVFGETLGLTREGLTLRLELGVHGTTRLLEVMQKLGGMHEARMEAAGLSG</sequence>
<evidence type="ECO:0000256" key="1">
    <source>
        <dbReference type="SAM" id="MobiDB-lite"/>
    </source>
</evidence>
<dbReference type="RefSeq" id="WP_071163787.1">
    <property type="nucleotide sequence ID" value="NZ_CP017812.1"/>
</dbReference>
<evidence type="ECO:0000313" key="3">
    <source>
        <dbReference type="EMBL" id="AOZ72321.1"/>
    </source>
</evidence>
<name>A0A1D9MJ03_9ACTO</name>
<gene>
    <name evidence="3" type="ORF">BK816_02580</name>
</gene>
<dbReference type="OrthoDB" id="3728083at2"/>
<dbReference type="Pfam" id="PF13794">
    <property type="entry name" value="MiaE_2"/>
    <property type="match status" value="1"/>
</dbReference>
<dbReference type="EMBL" id="CP017812">
    <property type="protein sequence ID" value="AOZ72321.1"/>
    <property type="molecule type" value="Genomic_DNA"/>
</dbReference>
<organism evidence="3 4">
    <name type="scientific">Boudabousia tangfeifanii</name>
    <dbReference type="NCBI Taxonomy" id="1912795"/>
    <lineage>
        <taxon>Bacteria</taxon>
        <taxon>Bacillati</taxon>
        <taxon>Actinomycetota</taxon>
        <taxon>Actinomycetes</taxon>
        <taxon>Actinomycetales</taxon>
        <taxon>Actinomycetaceae</taxon>
        <taxon>Boudabousia</taxon>
    </lineage>
</organism>
<feature type="domain" description="Ferritin-like" evidence="2">
    <location>
        <begin position="33"/>
        <end position="184"/>
    </location>
</feature>
<dbReference type="STRING" id="1912795.BK816_02580"/>
<keyword evidence="4" id="KW-1185">Reference proteome</keyword>
<dbReference type="KEGG" id="avu:BK816_02580"/>
<dbReference type="InterPro" id="IPR012347">
    <property type="entry name" value="Ferritin-like"/>
</dbReference>
<evidence type="ECO:0000259" key="2">
    <source>
        <dbReference type="Pfam" id="PF13794"/>
    </source>
</evidence>
<feature type="region of interest" description="Disordered" evidence="1">
    <location>
        <begin position="1"/>
        <end position="24"/>
    </location>
</feature>
<evidence type="ECO:0000313" key="4">
    <source>
        <dbReference type="Proteomes" id="UP000176288"/>
    </source>
</evidence>
<dbReference type="AlphaFoldDB" id="A0A1D9MJ03"/>
<dbReference type="InterPro" id="IPR059125">
    <property type="entry name" value="Ferritin_actino"/>
</dbReference>
<dbReference type="Gene3D" id="1.20.1260.10">
    <property type="match status" value="1"/>
</dbReference>
<reference evidence="3 4" key="1">
    <citation type="submission" date="2016-10" db="EMBL/GenBank/DDBJ databases">
        <title>Actinomyces aegypiusis sp. nov., isolated from the Aegypius monachus in Qinghai Tibet Plateau China.</title>
        <authorList>
            <person name="Wang Y."/>
        </authorList>
    </citation>
    <scope>NUCLEOTIDE SEQUENCE [LARGE SCALE GENOMIC DNA]</scope>
    <source>
        <strain evidence="3 4">VUL4_3</strain>
    </source>
</reference>
<proteinExistence type="predicted"/>
<dbReference type="Proteomes" id="UP000176288">
    <property type="component" value="Chromosome"/>
</dbReference>
<accession>A0A1D9MJ03</accession>